<dbReference type="RefSeq" id="WP_181429654.1">
    <property type="nucleotide sequence ID" value="NZ_PRLG01000002.1"/>
</dbReference>
<protein>
    <submittedName>
        <fullName evidence="2">Uncharacterized protein</fullName>
    </submittedName>
</protein>
<keyword evidence="1" id="KW-0812">Transmembrane</keyword>
<comment type="caution">
    <text evidence="2">The sequence shown here is derived from an EMBL/GenBank/DDBJ whole genome shotgun (WGS) entry which is preliminary data.</text>
</comment>
<dbReference type="AlphaFoldDB" id="A0A2W0CSV5"/>
<accession>A0A2W0CSV5</accession>
<evidence type="ECO:0000313" key="2">
    <source>
        <dbReference type="EMBL" id="PYY31255.1"/>
    </source>
</evidence>
<keyword evidence="1" id="KW-0472">Membrane</keyword>
<name>A0A2W0CSV5_9BACL</name>
<dbReference type="EMBL" id="PRLG01000002">
    <property type="protein sequence ID" value="PYY31255.1"/>
    <property type="molecule type" value="Genomic_DNA"/>
</dbReference>
<dbReference type="Proteomes" id="UP000247459">
    <property type="component" value="Unassembled WGS sequence"/>
</dbReference>
<evidence type="ECO:0000313" key="3">
    <source>
        <dbReference type="Proteomes" id="UP000247459"/>
    </source>
</evidence>
<proteinExistence type="predicted"/>
<evidence type="ECO:0000256" key="1">
    <source>
        <dbReference type="SAM" id="Phobius"/>
    </source>
</evidence>
<gene>
    <name evidence="2" type="ORF">PIL02S_00346</name>
</gene>
<organism evidence="2 3">
    <name type="scientific">Paenibacillus illinoisensis</name>
    <dbReference type="NCBI Taxonomy" id="59845"/>
    <lineage>
        <taxon>Bacteria</taxon>
        <taxon>Bacillati</taxon>
        <taxon>Bacillota</taxon>
        <taxon>Bacilli</taxon>
        <taxon>Bacillales</taxon>
        <taxon>Paenibacillaceae</taxon>
        <taxon>Paenibacillus</taxon>
    </lineage>
</organism>
<sequence length="51" mass="5689">MNKKSIIIAIIIGLIVLILPIILYFAVEVSDESAPLEHSTYSPYTLELKKS</sequence>
<reference evidence="2 3" key="1">
    <citation type="submission" date="2018-01" db="EMBL/GenBank/DDBJ databases">
        <title>Genome sequence of the PGP bacterium Paenibacillus illinoisensis E3.</title>
        <authorList>
            <person name="Rolli E."/>
            <person name="Marasco R."/>
            <person name="Bessem C."/>
            <person name="Michoud G."/>
            <person name="Gaiarsa S."/>
            <person name="Borin S."/>
            <person name="Daffonchio D."/>
        </authorList>
    </citation>
    <scope>NUCLEOTIDE SEQUENCE [LARGE SCALE GENOMIC DNA]</scope>
    <source>
        <strain evidence="2 3">E3</strain>
    </source>
</reference>
<keyword evidence="1" id="KW-1133">Transmembrane helix</keyword>
<feature type="transmembrane region" description="Helical" evidence="1">
    <location>
        <begin position="7"/>
        <end position="27"/>
    </location>
</feature>